<keyword evidence="2 4" id="KW-0560">Oxidoreductase</keyword>
<comment type="similarity">
    <text evidence="1 4">Belongs to the aldehyde dehydrogenase family.</text>
</comment>
<dbReference type="InterPro" id="IPR015590">
    <property type="entry name" value="Aldehyde_DH_dom"/>
</dbReference>
<gene>
    <name evidence="6" type="primary">betB_1</name>
    <name evidence="6" type="ORF">Rcae01_01222</name>
</gene>
<evidence type="ECO:0000256" key="4">
    <source>
        <dbReference type="RuleBase" id="RU003345"/>
    </source>
</evidence>
<sequence length="534" mass="57881">MLGEQGQGEIALAPRGSVSKPLQFTNQFVWRSLDPFAFAFQHHAPHRCTCVCRYLSRKIMKRKWPYFLANDPLTPNTDLKVLDKYSGEVAAEVALANADAIDRGIAGCVEAAGPLAAMRPYERQAILNHCVKRFQERSDELAMSLCIEAGKPIRDARGEVTRLIDTFRIAAEESVRLGGEVMNLEISARAAGYRGMWKRVPIGPCSFISPFNFPLNLAAHKVAPALAVGCPFVLKPASRTPLGALIIGEVLAETDLPKGTFSILPCSRDGADLFTTDDRLKMLSFTGSPEVGWALKSKAGKKKVVLELGGNAACVVDRDADLEDAVKRIVFGAFYQSGQSCIGVQRIIVHEAIFDSLRDSLVTATKALVAGDPKAEETFIGPMISEAEAERLQQWIDEAVAAGGKLLCGGKRDGAMLDATLLENVPADQTICSEEAFGPVAVLSRFSDFSDALAEVNDSRFGLQAGVFTRDLYKAHQAWDTLDVGGVVIGDVPSWRVDNMPYGGVKDSGLGREGIVFAMEDMTEIRNLVIRTPS</sequence>
<organism evidence="6 7">
    <name type="scientific">Novipirellula caenicola</name>
    <dbReference type="NCBI Taxonomy" id="1536901"/>
    <lineage>
        <taxon>Bacteria</taxon>
        <taxon>Pseudomonadati</taxon>
        <taxon>Planctomycetota</taxon>
        <taxon>Planctomycetia</taxon>
        <taxon>Pirellulales</taxon>
        <taxon>Pirellulaceae</taxon>
        <taxon>Novipirellula</taxon>
    </lineage>
</organism>
<evidence type="ECO:0000259" key="5">
    <source>
        <dbReference type="Pfam" id="PF00171"/>
    </source>
</evidence>
<comment type="caution">
    <text evidence="6">The sequence shown here is derived from an EMBL/GenBank/DDBJ whole genome shotgun (WGS) entry which is preliminary data.</text>
</comment>
<dbReference type="InterPro" id="IPR029510">
    <property type="entry name" value="Ald_DH_CS_GLU"/>
</dbReference>
<dbReference type="CDD" id="cd07147">
    <property type="entry name" value="ALDH_F21_RNP123"/>
    <property type="match status" value="1"/>
</dbReference>
<evidence type="ECO:0000313" key="7">
    <source>
        <dbReference type="Proteomes" id="UP001416858"/>
    </source>
</evidence>
<accession>A0ABP9VNB0</accession>
<dbReference type="PANTHER" id="PTHR42991">
    <property type="entry name" value="ALDEHYDE DEHYDROGENASE"/>
    <property type="match status" value="1"/>
</dbReference>
<dbReference type="PANTHER" id="PTHR42991:SF1">
    <property type="entry name" value="ALDEHYDE DEHYDROGENASE"/>
    <property type="match status" value="1"/>
</dbReference>
<reference evidence="6 7" key="1">
    <citation type="submission" date="2024-02" db="EMBL/GenBank/DDBJ databases">
        <title>Rhodopirellula caenicola NBRC 110016.</title>
        <authorList>
            <person name="Ichikawa N."/>
            <person name="Katano-Makiyama Y."/>
            <person name="Hidaka K."/>
        </authorList>
    </citation>
    <scope>NUCLEOTIDE SEQUENCE [LARGE SCALE GENOMIC DNA]</scope>
    <source>
        <strain evidence="6 7">NBRC 110016</strain>
    </source>
</reference>
<feature type="active site" evidence="3">
    <location>
        <position position="307"/>
    </location>
</feature>
<evidence type="ECO:0000256" key="2">
    <source>
        <dbReference type="ARBA" id="ARBA00023002"/>
    </source>
</evidence>
<dbReference type="SUPFAM" id="SSF53720">
    <property type="entry name" value="ALDH-like"/>
    <property type="match status" value="1"/>
</dbReference>
<dbReference type="Gene3D" id="3.40.605.10">
    <property type="entry name" value="Aldehyde Dehydrogenase, Chain A, domain 1"/>
    <property type="match status" value="1"/>
</dbReference>
<feature type="domain" description="Aldehyde dehydrogenase" evidence="5">
    <location>
        <begin position="78"/>
        <end position="527"/>
    </location>
</feature>
<proteinExistence type="inferred from homology"/>
<dbReference type="PROSITE" id="PS00687">
    <property type="entry name" value="ALDEHYDE_DEHYDR_GLU"/>
    <property type="match status" value="1"/>
</dbReference>
<dbReference type="Pfam" id="PF00171">
    <property type="entry name" value="Aldedh"/>
    <property type="match status" value="1"/>
</dbReference>
<dbReference type="InterPro" id="IPR016163">
    <property type="entry name" value="Ald_DH_C"/>
</dbReference>
<dbReference type="InterPro" id="IPR016162">
    <property type="entry name" value="Ald_DH_N"/>
</dbReference>
<keyword evidence="7" id="KW-1185">Reference proteome</keyword>
<dbReference type="Proteomes" id="UP001416858">
    <property type="component" value="Unassembled WGS sequence"/>
</dbReference>
<name>A0ABP9VNB0_9BACT</name>
<dbReference type="Gene3D" id="3.40.309.10">
    <property type="entry name" value="Aldehyde Dehydrogenase, Chain A, domain 2"/>
    <property type="match status" value="1"/>
</dbReference>
<evidence type="ECO:0000313" key="6">
    <source>
        <dbReference type="EMBL" id="GAA5505775.1"/>
    </source>
</evidence>
<protein>
    <submittedName>
        <fullName evidence="6">NAD/NADP-dependent betaine aldehyde dehydrogenase</fullName>
    </submittedName>
</protein>
<evidence type="ECO:0000256" key="3">
    <source>
        <dbReference type="PROSITE-ProRule" id="PRU10007"/>
    </source>
</evidence>
<dbReference type="InterPro" id="IPR051020">
    <property type="entry name" value="ALDH-related_metabolic_enz"/>
</dbReference>
<dbReference type="EMBL" id="BAABRO010000002">
    <property type="protein sequence ID" value="GAA5505775.1"/>
    <property type="molecule type" value="Genomic_DNA"/>
</dbReference>
<dbReference type="InterPro" id="IPR016161">
    <property type="entry name" value="Ald_DH/histidinol_DH"/>
</dbReference>
<evidence type="ECO:0000256" key="1">
    <source>
        <dbReference type="ARBA" id="ARBA00009986"/>
    </source>
</evidence>